<comment type="similarity">
    <text evidence="1">Belongs to the peptidase M20A family.</text>
</comment>
<keyword evidence="4" id="KW-1185">Reference proteome</keyword>
<evidence type="ECO:0000313" key="3">
    <source>
        <dbReference type="EMBL" id="OCT14188.1"/>
    </source>
</evidence>
<dbReference type="GO" id="GO:0016805">
    <property type="term" value="F:dipeptidase activity"/>
    <property type="evidence" value="ECO:0007669"/>
    <property type="project" value="InterPro"/>
</dbReference>
<reference evidence="4" key="1">
    <citation type="submission" date="2016-05" db="EMBL/GenBank/DDBJ databases">
        <title>Paenibacillus oryzae. sp. nov., isolated from the rice root.</title>
        <authorList>
            <person name="Zhang J."/>
            <person name="Zhang X."/>
        </authorList>
    </citation>
    <scope>NUCLEOTIDE SEQUENCE [LARGE SCALE GENOMIC DNA]</scope>
    <source>
        <strain evidence="4">KCTC13222</strain>
    </source>
</reference>
<dbReference type="PIRSF" id="PIRSF037226">
    <property type="entry name" value="Amidohydrolase_ACY1L2_prd"/>
    <property type="match status" value="1"/>
</dbReference>
<dbReference type="AlphaFoldDB" id="A0A1C1A108"/>
<dbReference type="SUPFAM" id="SSF55031">
    <property type="entry name" value="Bacterial exopeptidase dimerisation domain"/>
    <property type="match status" value="1"/>
</dbReference>
<dbReference type="InterPro" id="IPR002933">
    <property type="entry name" value="Peptidase_M20"/>
</dbReference>
<sequence length="401" mass="42733">MEHVLSPSKRRIEQAVESRDEQLRCISMQIHANPELSFHEHQAQGWLVKPLEEAGFAVELGIAGLPTSFRATWEGAAGGPTIALLAEYDALPVIGHACGHNLIGTAAVGAALALRDAYPELPGKIIVLGTPAEEEGGGKIMMVEQGVFSDIDVAMMCHPQNKTMVLRGALACVDATFTFHGKQAHASSAPEKGISALDAMINAFVAINAIRQFVKEDVRIHGIITKGGDAPNVVPELCEAVFILRASTVEELAVVREKVYRAVRCAAEGVGASVDIAEGLIYAERNNNKALAQLFEQNLEELGIEVFAPPLKGGVGSSDIGNVSQVTAAIHPYIRLGDATTHTPEFAALAGSEAGMIEMNLAAKALAMTAYELCIDQDAFQRVRTEFTQWHLSRNGGNGHG</sequence>
<dbReference type="CDD" id="cd03887">
    <property type="entry name" value="M20_Acy1L2"/>
    <property type="match status" value="1"/>
</dbReference>
<dbReference type="GO" id="GO:0005737">
    <property type="term" value="C:cytoplasm"/>
    <property type="evidence" value="ECO:0007669"/>
    <property type="project" value="TreeGrafter"/>
</dbReference>
<organism evidence="3 4">
    <name type="scientific">Paenibacillus pectinilyticus</name>
    <dbReference type="NCBI Taxonomy" id="512399"/>
    <lineage>
        <taxon>Bacteria</taxon>
        <taxon>Bacillati</taxon>
        <taxon>Bacillota</taxon>
        <taxon>Bacilli</taxon>
        <taxon>Bacillales</taxon>
        <taxon>Paenibacillaceae</taxon>
        <taxon>Paenibacillus</taxon>
    </lineage>
</organism>
<gene>
    <name evidence="3" type="ORF">A8709_25480</name>
</gene>
<dbReference type="InterPro" id="IPR017144">
    <property type="entry name" value="Xaa-Arg_dipeptidase"/>
</dbReference>
<evidence type="ECO:0000256" key="1">
    <source>
        <dbReference type="PIRNR" id="PIRNR037226"/>
    </source>
</evidence>
<dbReference type="PANTHER" id="PTHR30575">
    <property type="entry name" value="PEPTIDASE M20"/>
    <property type="match status" value="1"/>
</dbReference>
<dbReference type="InterPro" id="IPR052030">
    <property type="entry name" value="Peptidase_M20/M20A_hydrolases"/>
</dbReference>
<evidence type="ECO:0000259" key="2">
    <source>
        <dbReference type="Pfam" id="PF07687"/>
    </source>
</evidence>
<dbReference type="Pfam" id="PF01546">
    <property type="entry name" value="Peptidase_M20"/>
    <property type="match status" value="1"/>
</dbReference>
<accession>A0A1C1A108</accession>
<dbReference type="FunFam" id="3.30.70.360:FF:000004">
    <property type="entry name" value="Peptidase M20 domain-containing protein 2"/>
    <property type="match status" value="1"/>
</dbReference>
<protein>
    <recommendedName>
        <fullName evidence="1">Peptidase M20 domain-containing protein 2</fullName>
    </recommendedName>
</protein>
<dbReference type="NCBIfam" id="TIGR01891">
    <property type="entry name" value="amidohydrolases"/>
    <property type="match status" value="1"/>
</dbReference>
<dbReference type="STRING" id="512399.A8709_25480"/>
<name>A0A1C1A108_9BACL</name>
<dbReference type="GO" id="GO:0046657">
    <property type="term" value="P:folic acid catabolic process"/>
    <property type="evidence" value="ECO:0007669"/>
    <property type="project" value="TreeGrafter"/>
</dbReference>
<dbReference type="Gene3D" id="3.40.630.10">
    <property type="entry name" value="Zn peptidases"/>
    <property type="match status" value="1"/>
</dbReference>
<keyword evidence="3" id="KW-0378">Hydrolase</keyword>
<dbReference type="OrthoDB" id="9781032at2"/>
<dbReference type="EMBL" id="LYPC01000020">
    <property type="protein sequence ID" value="OCT14188.1"/>
    <property type="molecule type" value="Genomic_DNA"/>
</dbReference>
<dbReference type="PANTHER" id="PTHR30575:SF0">
    <property type="entry name" value="XAA-ARG DIPEPTIDASE"/>
    <property type="match status" value="1"/>
</dbReference>
<evidence type="ECO:0000313" key="4">
    <source>
        <dbReference type="Proteomes" id="UP000093309"/>
    </source>
</evidence>
<dbReference type="RefSeq" id="WP_065853041.1">
    <property type="nucleotide sequence ID" value="NZ_LYPC01000020.1"/>
</dbReference>
<dbReference type="GO" id="GO:0071713">
    <property type="term" value="F:para-aminobenzoyl-glutamate hydrolase activity"/>
    <property type="evidence" value="ECO:0007669"/>
    <property type="project" value="TreeGrafter"/>
</dbReference>
<dbReference type="InterPro" id="IPR017439">
    <property type="entry name" value="Amidohydrolase"/>
</dbReference>
<dbReference type="Pfam" id="PF07687">
    <property type="entry name" value="M20_dimer"/>
    <property type="match status" value="1"/>
</dbReference>
<dbReference type="Gene3D" id="3.30.70.360">
    <property type="match status" value="1"/>
</dbReference>
<proteinExistence type="inferred from homology"/>
<comment type="caution">
    <text evidence="3">The sequence shown here is derived from an EMBL/GenBank/DDBJ whole genome shotgun (WGS) entry which is preliminary data.</text>
</comment>
<dbReference type="InterPro" id="IPR036264">
    <property type="entry name" value="Bact_exopeptidase_dim_dom"/>
</dbReference>
<dbReference type="InterPro" id="IPR011650">
    <property type="entry name" value="Peptidase_M20_dimer"/>
</dbReference>
<dbReference type="SUPFAM" id="SSF53187">
    <property type="entry name" value="Zn-dependent exopeptidases"/>
    <property type="match status" value="1"/>
</dbReference>
<dbReference type="Proteomes" id="UP000093309">
    <property type="component" value="Unassembled WGS sequence"/>
</dbReference>
<feature type="domain" description="Peptidase M20 dimerisation" evidence="2">
    <location>
        <begin position="175"/>
        <end position="263"/>
    </location>
</feature>